<dbReference type="GO" id="GO:0017064">
    <property type="term" value="F:fatty acid amide hydrolase activity"/>
    <property type="evidence" value="ECO:0007669"/>
    <property type="project" value="TreeGrafter"/>
</dbReference>
<dbReference type="SUPFAM" id="SSF75304">
    <property type="entry name" value="Amidase signature (AS) enzymes"/>
    <property type="match status" value="1"/>
</dbReference>
<gene>
    <name evidence="1" type="ORF">GPUH_LOCUS8671</name>
</gene>
<keyword evidence="2" id="KW-1185">Reference proteome</keyword>
<dbReference type="WBParaSite" id="GPUH_0000867801-mRNA-1">
    <property type="protein sequence ID" value="GPUH_0000867801-mRNA-1"/>
    <property type="gene ID" value="GPUH_0000867801"/>
</dbReference>
<name>A0A183DIX7_9BILA</name>
<reference evidence="3" key="1">
    <citation type="submission" date="2016-06" db="UniProtKB">
        <authorList>
            <consortium name="WormBaseParasite"/>
        </authorList>
    </citation>
    <scope>IDENTIFICATION</scope>
</reference>
<dbReference type="EMBL" id="UYRT01025881">
    <property type="protein sequence ID" value="VDK64301.1"/>
    <property type="molecule type" value="Genomic_DNA"/>
</dbReference>
<dbReference type="GO" id="GO:0004040">
    <property type="term" value="F:amidase activity"/>
    <property type="evidence" value="ECO:0007669"/>
    <property type="project" value="TreeGrafter"/>
</dbReference>
<dbReference type="Proteomes" id="UP000271098">
    <property type="component" value="Unassembled WGS sequence"/>
</dbReference>
<dbReference type="PANTHER" id="PTHR45847:SF6">
    <property type="entry name" value="FATTY ACID AMIDE HYDROLASE"/>
    <property type="match status" value="1"/>
</dbReference>
<dbReference type="PANTHER" id="PTHR45847">
    <property type="entry name" value="FATTY ACID AMIDE HYDROLASE"/>
    <property type="match status" value="1"/>
</dbReference>
<dbReference type="OrthoDB" id="6428749at2759"/>
<dbReference type="GO" id="GO:0009062">
    <property type="term" value="P:fatty acid catabolic process"/>
    <property type="evidence" value="ECO:0007669"/>
    <property type="project" value="TreeGrafter"/>
</dbReference>
<dbReference type="Gene3D" id="3.90.1300.10">
    <property type="entry name" value="Amidase signature (AS) domain"/>
    <property type="match status" value="1"/>
</dbReference>
<dbReference type="AlphaFoldDB" id="A0A183DIX7"/>
<proteinExistence type="predicted"/>
<organism evidence="3">
    <name type="scientific">Gongylonema pulchrum</name>
    <dbReference type="NCBI Taxonomy" id="637853"/>
    <lineage>
        <taxon>Eukaryota</taxon>
        <taxon>Metazoa</taxon>
        <taxon>Ecdysozoa</taxon>
        <taxon>Nematoda</taxon>
        <taxon>Chromadorea</taxon>
        <taxon>Rhabditida</taxon>
        <taxon>Spirurina</taxon>
        <taxon>Spiruromorpha</taxon>
        <taxon>Spiruroidea</taxon>
        <taxon>Gongylonematidae</taxon>
        <taxon>Gongylonema</taxon>
    </lineage>
</organism>
<sequence length="129" mass="15026">MWISFRCSRVVLETVEKLKAIGHELVSFRLPDPEKAASLFYRSVMPYGASYMLQLFSNEVIPPALQQFVFLLKIPYVLRSIASYFLWYISKPLSIIAGSYVNNLATLQRTHELTEQYIEEVCDIVFFYL</sequence>
<dbReference type="InterPro" id="IPR036928">
    <property type="entry name" value="AS_sf"/>
</dbReference>
<evidence type="ECO:0000313" key="1">
    <source>
        <dbReference type="EMBL" id="VDK64301.1"/>
    </source>
</evidence>
<evidence type="ECO:0000313" key="2">
    <source>
        <dbReference type="Proteomes" id="UP000271098"/>
    </source>
</evidence>
<protein>
    <submittedName>
        <fullName evidence="3">Amidase domain-containing protein</fullName>
    </submittedName>
</protein>
<dbReference type="InterPro" id="IPR052096">
    <property type="entry name" value="Endocannabinoid_amidase"/>
</dbReference>
<evidence type="ECO:0000313" key="3">
    <source>
        <dbReference type="WBParaSite" id="GPUH_0000867801-mRNA-1"/>
    </source>
</evidence>
<accession>A0A183DIX7</accession>
<reference evidence="1 2" key="2">
    <citation type="submission" date="2018-11" db="EMBL/GenBank/DDBJ databases">
        <authorList>
            <consortium name="Pathogen Informatics"/>
        </authorList>
    </citation>
    <scope>NUCLEOTIDE SEQUENCE [LARGE SCALE GENOMIC DNA]</scope>
</reference>